<dbReference type="Proteomes" id="UP001499994">
    <property type="component" value="Unassembled WGS sequence"/>
</dbReference>
<dbReference type="InterPro" id="IPR001100">
    <property type="entry name" value="Pyr_nuc-diS_OxRdtase"/>
</dbReference>
<comment type="catalytic activity">
    <reaction evidence="12 13">
        <text>N(6)-[(R)-dihydrolipoyl]-L-lysyl-[protein] + NAD(+) = N(6)-[(R)-lipoyl]-L-lysyl-[protein] + NADH + H(+)</text>
        <dbReference type="Rhea" id="RHEA:15045"/>
        <dbReference type="Rhea" id="RHEA-COMP:10474"/>
        <dbReference type="Rhea" id="RHEA-COMP:10475"/>
        <dbReference type="ChEBI" id="CHEBI:15378"/>
        <dbReference type="ChEBI" id="CHEBI:57540"/>
        <dbReference type="ChEBI" id="CHEBI:57945"/>
        <dbReference type="ChEBI" id="CHEBI:83099"/>
        <dbReference type="ChEBI" id="CHEBI:83100"/>
        <dbReference type="EC" id="1.8.1.4"/>
    </reaction>
</comment>
<keyword evidence="6 13" id="KW-0285">Flavoprotein</keyword>
<evidence type="ECO:0000256" key="5">
    <source>
        <dbReference type="ARBA" id="ARBA00022490"/>
    </source>
</evidence>
<comment type="cofactor">
    <cofactor evidence="13">
        <name>FAD</name>
        <dbReference type="ChEBI" id="CHEBI:57692"/>
    </cofactor>
    <text evidence="13">Binds 1 FAD per subunit.</text>
</comment>
<evidence type="ECO:0000256" key="9">
    <source>
        <dbReference type="ARBA" id="ARBA00023027"/>
    </source>
</evidence>
<evidence type="ECO:0000256" key="6">
    <source>
        <dbReference type="ARBA" id="ARBA00022630"/>
    </source>
</evidence>
<proteinExistence type="inferred from homology"/>
<comment type="miscellaneous">
    <text evidence="13">The active site is a redox-active disulfide bond.</text>
</comment>
<keyword evidence="8 13" id="KW-0560">Oxidoreductase</keyword>
<keyword evidence="10" id="KW-1015">Disulfide bond</keyword>
<feature type="domain" description="Pyridine nucleotide-disulphide oxidoreductase dimerisation" evidence="14">
    <location>
        <begin position="357"/>
        <end position="461"/>
    </location>
</feature>
<accession>A0ABP7LQW2</accession>
<evidence type="ECO:0000259" key="15">
    <source>
        <dbReference type="Pfam" id="PF07992"/>
    </source>
</evidence>
<reference evidence="17" key="1">
    <citation type="journal article" date="2019" name="Int. J. Syst. Evol. Microbiol.">
        <title>The Global Catalogue of Microorganisms (GCM) 10K type strain sequencing project: providing services to taxonomists for standard genome sequencing and annotation.</title>
        <authorList>
            <consortium name="The Broad Institute Genomics Platform"/>
            <consortium name="The Broad Institute Genome Sequencing Center for Infectious Disease"/>
            <person name="Wu L."/>
            <person name="Ma J."/>
        </authorList>
    </citation>
    <scope>NUCLEOTIDE SEQUENCE [LARGE SCALE GENOMIC DNA]</scope>
    <source>
        <strain evidence="17">JCM 17201</strain>
    </source>
</reference>
<evidence type="ECO:0000256" key="13">
    <source>
        <dbReference type="RuleBase" id="RU003692"/>
    </source>
</evidence>
<dbReference type="PROSITE" id="PS00076">
    <property type="entry name" value="PYRIDINE_REDOX_1"/>
    <property type="match status" value="1"/>
</dbReference>
<organism evidence="16 17">
    <name type="scientific">Gibbsiella dentisursi</name>
    <dbReference type="NCBI Taxonomy" id="796890"/>
    <lineage>
        <taxon>Bacteria</taxon>
        <taxon>Pseudomonadati</taxon>
        <taxon>Pseudomonadota</taxon>
        <taxon>Gammaproteobacteria</taxon>
        <taxon>Enterobacterales</taxon>
        <taxon>Yersiniaceae</taxon>
        <taxon>Gibbsiella</taxon>
    </lineage>
</organism>
<evidence type="ECO:0000256" key="7">
    <source>
        <dbReference type="ARBA" id="ARBA00022827"/>
    </source>
</evidence>
<keyword evidence="7 13" id="KW-0274">FAD</keyword>
<evidence type="ECO:0000256" key="2">
    <source>
        <dbReference type="ARBA" id="ARBA00007532"/>
    </source>
</evidence>
<gene>
    <name evidence="16" type="primary">lpdA_2</name>
    <name evidence="16" type="ORF">GCM10022405_31850</name>
</gene>
<dbReference type="PRINTS" id="PR00411">
    <property type="entry name" value="PNDRDTASEI"/>
</dbReference>
<feature type="domain" description="FAD/NAD(P)-binding" evidence="15">
    <location>
        <begin position="5"/>
        <end position="337"/>
    </location>
</feature>
<dbReference type="PIRSF" id="PIRSF000350">
    <property type="entry name" value="Mercury_reductase_MerA"/>
    <property type="match status" value="1"/>
</dbReference>
<evidence type="ECO:0000256" key="3">
    <source>
        <dbReference type="ARBA" id="ARBA00012608"/>
    </source>
</evidence>
<name>A0ABP7LQW2_9GAMM</name>
<dbReference type="InterPro" id="IPR012999">
    <property type="entry name" value="Pyr_OxRdtase_I_AS"/>
</dbReference>
<evidence type="ECO:0000256" key="12">
    <source>
        <dbReference type="ARBA" id="ARBA00049187"/>
    </source>
</evidence>
<dbReference type="Pfam" id="PF07992">
    <property type="entry name" value="Pyr_redox_2"/>
    <property type="match status" value="1"/>
</dbReference>
<dbReference type="RefSeq" id="WP_279027700.1">
    <property type="nucleotide sequence ID" value="NZ_BAABDG010000007.1"/>
</dbReference>
<dbReference type="Gene3D" id="3.30.390.30">
    <property type="match status" value="1"/>
</dbReference>
<dbReference type="InterPro" id="IPR036188">
    <property type="entry name" value="FAD/NAD-bd_sf"/>
</dbReference>
<keyword evidence="9 13" id="KW-0520">NAD</keyword>
<evidence type="ECO:0000256" key="10">
    <source>
        <dbReference type="ARBA" id="ARBA00023157"/>
    </source>
</evidence>
<evidence type="ECO:0000256" key="4">
    <source>
        <dbReference type="ARBA" id="ARBA00016961"/>
    </source>
</evidence>
<keyword evidence="17" id="KW-1185">Reference proteome</keyword>
<dbReference type="Gene3D" id="3.50.50.60">
    <property type="entry name" value="FAD/NAD(P)-binding domain"/>
    <property type="match status" value="2"/>
</dbReference>
<comment type="similarity">
    <text evidence="2 13">Belongs to the class-I pyridine nucleotide-disulfide oxidoreductase family.</text>
</comment>
<dbReference type="InterPro" id="IPR016156">
    <property type="entry name" value="FAD/NAD-linked_Rdtase_dimer_sf"/>
</dbReference>
<evidence type="ECO:0000256" key="8">
    <source>
        <dbReference type="ARBA" id="ARBA00023002"/>
    </source>
</evidence>
<dbReference type="EMBL" id="BAABDG010000007">
    <property type="protein sequence ID" value="GAA3904258.1"/>
    <property type="molecule type" value="Genomic_DNA"/>
</dbReference>
<evidence type="ECO:0000313" key="16">
    <source>
        <dbReference type="EMBL" id="GAA3904258.1"/>
    </source>
</evidence>
<keyword evidence="5" id="KW-0963">Cytoplasm</keyword>
<comment type="subcellular location">
    <subcellularLocation>
        <location evidence="1">Cytoplasm</location>
    </subcellularLocation>
</comment>
<dbReference type="PANTHER" id="PTHR22912:SF224">
    <property type="entry name" value="DIHYDROLIPOYL DEHYDROGENASE"/>
    <property type="match status" value="1"/>
</dbReference>
<dbReference type="PANTHER" id="PTHR22912">
    <property type="entry name" value="DISULFIDE OXIDOREDUCTASE"/>
    <property type="match status" value="1"/>
</dbReference>
<comment type="caution">
    <text evidence="16">The sequence shown here is derived from an EMBL/GenBank/DDBJ whole genome shotgun (WGS) entry which is preliminary data.</text>
</comment>
<protein>
    <recommendedName>
        <fullName evidence="4 13">Dihydrolipoyl dehydrogenase</fullName>
        <ecNumber evidence="3 13">1.8.1.4</ecNumber>
    </recommendedName>
</protein>
<dbReference type="InterPro" id="IPR050151">
    <property type="entry name" value="Class-I_Pyr_Nuc-Dis_Oxidored"/>
</dbReference>
<dbReference type="SUPFAM" id="SSF55424">
    <property type="entry name" value="FAD/NAD-linked reductases, dimerisation (C-terminal) domain"/>
    <property type="match status" value="1"/>
</dbReference>
<evidence type="ECO:0000313" key="17">
    <source>
        <dbReference type="Proteomes" id="UP001499994"/>
    </source>
</evidence>
<dbReference type="InterPro" id="IPR004099">
    <property type="entry name" value="Pyr_nucl-diS_OxRdtase_dimer"/>
</dbReference>
<dbReference type="InterPro" id="IPR006258">
    <property type="entry name" value="Lipoamide_DH"/>
</dbReference>
<dbReference type="NCBIfam" id="TIGR01350">
    <property type="entry name" value="lipoamide_DH"/>
    <property type="match status" value="1"/>
</dbReference>
<evidence type="ECO:0000256" key="11">
    <source>
        <dbReference type="ARBA" id="ARBA00023284"/>
    </source>
</evidence>
<keyword evidence="11 13" id="KW-0676">Redox-active center</keyword>
<sequence length="471" mass="49280">MSTLYDVAVIGAGPGGYVAAIRAAQHGLKVACIDDYASPQGEPSPGGTCLNVGCIPSKALLQSSELYHALQHEGAAHGISVSGAKLDVPAMLARKNAIVTRLTQGIRLLFERNRIAFFHGRATPQRSQDGVWQLSLSQPAAPQTLQARHVILAMGSRPRALPGVAVDNVSILDNAGALALKSCPARLGVIGAGVIGLELGSVWQRLGAQVTLLEMADAFLPALEKRLSGEVRKALTAGGMAMEFGVALQRVEKRGKALVLHWQQGGEDHQTTVDKLIVAVGREPNSGELDTEALGLTKDARGGIAVDELCRTGQPGLWAIGDLVRGPMLAHKAMHEGIQVADAIAGQPVVPIDLSAIPAVIYTDPEVAWVGITQPADGIKKGSAPFGANGRALALGRDSGRCTLYVREDTDRLVGAAIIGPQASELINEITMAMAFQASAEDLSLTMHAHPTLSEVLHEAALAADKRAIHG</sequence>
<dbReference type="EC" id="1.8.1.4" evidence="3 13"/>
<dbReference type="Pfam" id="PF02852">
    <property type="entry name" value="Pyr_redox_dim"/>
    <property type="match status" value="1"/>
</dbReference>
<dbReference type="PRINTS" id="PR00368">
    <property type="entry name" value="FADPNR"/>
</dbReference>
<evidence type="ECO:0000256" key="1">
    <source>
        <dbReference type="ARBA" id="ARBA00004496"/>
    </source>
</evidence>
<evidence type="ECO:0000259" key="14">
    <source>
        <dbReference type="Pfam" id="PF02852"/>
    </source>
</evidence>
<dbReference type="SUPFAM" id="SSF51905">
    <property type="entry name" value="FAD/NAD(P)-binding domain"/>
    <property type="match status" value="1"/>
</dbReference>
<dbReference type="InterPro" id="IPR023753">
    <property type="entry name" value="FAD/NAD-binding_dom"/>
</dbReference>